<evidence type="ECO:0000313" key="1">
    <source>
        <dbReference type="EMBL" id="GET46195.1"/>
    </source>
</evidence>
<reference evidence="2" key="1">
    <citation type="journal article" date="2020" name="Int. J. Syst. Evol. Microbiol.">
        <title>Capnocytophaga felis sp. nov. isolated from the feline oral cavity.</title>
        <authorList>
            <person name="Suzuki M."/>
            <person name="Umeda K."/>
            <person name="Kimura M."/>
            <person name="Imaoka K."/>
            <person name="Morikawa S."/>
            <person name="Maeda K."/>
        </authorList>
    </citation>
    <scope>NUCLEOTIDE SEQUENCE [LARGE SCALE GENOMIC DNA]</scope>
    <source>
        <strain evidence="2">KC07070</strain>
    </source>
</reference>
<accession>A0A5M4BAC7</accession>
<gene>
    <name evidence="1" type="ORF">RCZ01_14970</name>
</gene>
<dbReference type="EMBL" id="BLBC01000008">
    <property type="protein sequence ID" value="GET46195.1"/>
    <property type="molecule type" value="Genomic_DNA"/>
</dbReference>
<protein>
    <submittedName>
        <fullName evidence="1">Uncharacterized protein</fullName>
    </submittedName>
</protein>
<name>A0A5M4BAC7_9FLAO</name>
<dbReference type="AlphaFoldDB" id="A0A5M4BAC7"/>
<evidence type="ECO:0000313" key="2">
    <source>
        <dbReference type="Proteomes" id="UP000398217"/>
    </source>
</evidence>
<proteinExistence type="predicted"/>
<keyword evidence="2" id="KW-1185">Reference proteome</keyword>
<dbReference type="Proteomes" id="UP000398217">
    <property type="component" value="Unassembled WGS sequence"/>
</dbReference>
<organism evidence="1 2">
    <name type="scientific">Capnocytophaga felis</name>
    <dbReference type="NCBI Taxonomy" id="2267611"/>
    <lineage>
        <taxon>Bacteria</taxon>
        <taxon>Pseudomonadati</taxon>
        <taxon>Bacteroidota</taxon>
        <taxon>Flavobacteriia</taxon>
        <taxon>Flavobacteriales</taxon>
        <taxon>Flavobacteriaceae</taxon>
        <taxon>Capnocytophaga</taxon>
    </lineage>
</organism>
<dbReference type="OrthoDB" id="9769991at2"/>
<comment type="caution">
    <text evidence="1">The sequence shown here is derived from an EMBL/GenBank/DDBJ whole genome shotgun (WGS) entry which is preliminary data.</text>
</comment>
<dbReference type="RefSeq" id="WP_155284825.1">
    <property type="nucleotide sequence ID" value="NZ_BLBC01000008.1"/>
</dbReference>
<sequence>MNFFKSSGSKQSFDESKADKLLAVFEDFKKKEAQAIAEIKKTLQDFIYNENICGDWKKVDGKNDKFDGKFGSYNLNYTEYQECTNGTFYKVSEEFRFYHTAFNLYDAYDQPGRFFYIYNPDTQKWVRFFPDFREFKRDPMPAEMRELLLTTMDYVIPVESGYILVTGKNFEGEERNRLIAGTSLLVEAGLSFTVVGKGFYKAGKGALKTGVNAIKNSKVTQKTIEAASEIFKKEKNLIKGAKINKKLLQNLNSLKNSDTEIADYVADNIGELSQNYNTIWEMTSGVTRGRVWEHVRKLTDLKNWEFIGGQNQRLLDFFYNKSGIIMQQKSVGLYVQASTLKTYKNSFSKIIDQLDKVVQAKKYVVQGGKELSVKNARLDIVVPKGLDISDLKNHLSEHIMENNLRVVLNIVVK</sequence>